<evidence type="ECO:0000313" key="2">
    <source>
        <dbReference type="Proteomes" id="UP001163046"/>
    </source>
</evidence>
<reference evidence="1" key="1">
    <citation type="submission" date="2023-01" db="EMBL/GenBank/DDBJ databases">
        <title>Genome assembly of the deep-sea coral Lophelia pertusa.</title>
        <authorList>
            <person name="Herrera S."/>
            <person name="Cordes E."/>
        </authorList>
    </citation>
    <scope>NUCLEOTIDE SEQUENCE</scope>
    <source>
        <strain evidence="1">USNM1676648</strain>
        <tissue evidence="1">Polyp</tissue>
    </source>
</reference>
<sequence length="83" mass="9025">MREISIRINSIILGVEVTETLQSLMDHGRMVKPVQGREGNDLEGIGIEANRPGAGAPNVDKSGKLKLRKGQTLTKVQWTDNSA</sequence>
<protein>
    <submittedName>
        <fullName evidence="1">Uncharacterized protein</fullName>
    </submittedName>
</protein>
<keyword evidence="2" id="KW-1185">Reference proteome</keyword>
<evidence type="ECO:0000313" key="1">
    <source>
        <dbReference type="EMBL" id="KAJ7391958.1"/>
    </source>
</evidence>
<accession>A0A9X0A2T5</accession>
<dbReference type="EMBL" id="MU825404">
    <property type="protein sequence ID" value="KAJ7391958.1"/>
    <property type="molecule type" value="Genomic_DNA"/>
</dbReference>
<dbReference type="Proteomes" id="UP001163046">
    <property type="component" value="Unassembled WGS sequence"/>
</dbReference>
<name>A0A9X0A2T5_9CNID</name>
<organism evidence="1 2">
    <name type="scientific">Desmophyllum pertusum</name>
    <dbReference type="NCBI Taxonomy" id="174260"/>
    <lineage>
        <taxon>Eukaryota</taxon>
        <taxon>Metazoa</taxon>
        <taxon>Cnidaria</taxon>
        <taxon>Anthozoa</taxon>
        <taxon>Hexacorallia</taxon>
        <taxon>Scleractinia</taxon>
        <taxon>Caryophylliina</taxon>
        <taxon>Caryophylliidae</taxon>
        <taxon>Desmophyllum</taxon>
    </lineage>
</organism>
<comment type="caution">
    <text evidence="1">The sequence shown here is derived from an EMBL/GenBank/DDBJ whole genome shotgun (WGS) entry which is preliminary data.</text>
</comment>
<gene>
    <name evidence="1" type="ORF">OS493_016265</name>
</gene>
<dbReference type="AlphaFoldDB" id="A0A9X0A2T5"/>
<proteinExistence type="predicted"/>